<sequence>MSEQKAAEVAILGGGCFWCVEAVYLEARGVTRVESGYMGGQVDHPTYEAVCGGATGHAEVVRLEFDPAVISYRDILEIFFTIHDPTTLNRQGNDVGTQYRSVIFTTSPEQAEIAHKVIGEMGLVWDAPIVTEVKPQETWYKAEDYHQNYFAQHPLQGYCAFVVAPKVAKFRKTFTDRLKA</sequence>
<dbReference type="SUPFAM" id="SSF55068">
    <property type="entry name" value="Peptide methionine sulfoxide reductase"/>
    <property type="match status" value="1"/>
</dbReference>
<dbReference type="EMBL" id="JRYB01000001">
    <property type="protein sequence ID" value="OIJ42293.1"/>
    <property type="molecule type" value="Genomic_DNA"/>
</dbReference>
<evidence type="ECO:0000256" key="1">
    <source>
        <dbReference type="ARBA" id="ARBA00023002"/>
    </source>
</evidence>
<dbReference type="HAMAP" id="MF_01401">
    <property type="entry name" value="MsrA"/>
    <property type="match status" value="1"/>
</dbReference>
<comment type="similarity">
    <text evidence="4">Belongs to the MsrA Met sulfoxide reductase family.</text>
</comment>
<dbReference type="AlphaFoldDB" id="A0A1S2NBS0"/>
<gene>
    <name evidence="4 6" type="primary">msrA</name>
    <name evidence="6" type="ORF">LO55_1916</name>
</gene>
<accession>A0A1S2NBS0</accession>
<organism evidence="6 7">
    <name type="scientific">Massilia timonae</name>
    <dbReference type="NCBI Taxonomy" id="47229"/>
    <lineage>
        <taxon>Bacteria</taxon>
        <taxon>Pseudomonadati</taxon>
        <taxon>Pseudomonadota</taxon>
        <taxon>Betaproteobacteria</taxon>
        <taxon>Burkholderiales</taxon>
        <taxon>Oxalobacteraceae</taxon>
        <taxon>Telluria group</taxon>
        <taxon>Massilia</taxon>
    </lineage>
</organism>
<comment type="caution">
    <text evidence="6">The sequence shown here is derived from an EMBL/GenBank/DDBJ whole genome shotgun (WGS) entry which is preliminary data.</text>
</comment>
<evidence type="ECO:0000256" key="4">
    <source>
        <dbReference type="HAMAP-Rule" id="MF_01401"/>
    </source>
</evidence>
<dbReference type="GO" id="GO:0008113">
    <property type="term" value="F:peptide-methionine (S)-S-oxide reductase activity"/>
    <property type="evidence" value="ECO:0007669"/>
    <property type="project" value="UniProtKB-UniRule"/>
</dbReference>
<dbReference type="PANTHER" id="PTHR43774:SF1">
    <property type="entry name" value="PEPTIDE METHIONINE SULFOXIDE REDUCTASE MSRA 2"/>
    <property type="match status" value="1"/>
</dbReference>
<evidence type="ECO:0000313" key="6">
    <source>
        <dbReference type="EMBL" id="OIJ42293.1"/>
    </source>
</evidence>
<dbReference type="InterPro" id="IPR002569">
    <property type="entry name" value="Met_Sox_Rdtase_MsrA_dom"/>
</dbReference>
<comment type="catalytic activity">
    <reaction evidence="2 4">
        <text>L-methionyl-[protein] + [thioredoxin]-disulfide + H2O = L-methionyl-(S)-S-oxide-[protein] + [thioredoxin]-dithiol</text>
        <dbReference type="Rhea" id="RHEA:14217"/>
        <dbReference type="Rhea" id="RHEA-COMP:10698"/>
        <dbReference type="Rhea" id="RHEA-COMP:10700"/>
        <dbReference type="Rhea" id="RHEA-COMP:12313"/>
        <dbReference type="Rhea" id="RHEA-COMP:12315"/>
        <dbReference type="ChEBI" id="CHEBI:15377"/>
        <dbReference type="ChEBI" id="CHEBI:16044"/>
        <dbReference type="ChEBI" id="CHEBI:29950"/>
        <dbReference type="ChEBI" id="CHEBI:44120"/>
        <dbReference type="ChEBI" id="CHEBI:50058"/>
        <dbReference type="EC" id="1.8.4.11"/>
    </reaction>
</comment>
<comment type="catalytic activity">
    <reaction evidence="3 4">
        <text>[thioredoxin]-disulfide + L-methionine + H2O = L-methionine (S)-S-oxide + [thioredoxin]-dithiol</text>
        <dbReference type="Rhea" id="RHEA:19993"/>
        <dbReference type="Rhea" id="RHEA-COMP:10698"/>
        <dbReference type="Rhea" id="RHEA-COMP:10700"/>
        <dbReference type="ChEBI" id="CHEBI:15377"/>
        <dbReference type="ChEBI" id="CHEBI:29950"/>
        <dbReference type="ChEBI" id="CHEBI:50058"/>
        <dbReference type="ChEBI" id="CHEBI:57844"/>
        <dbReference type="ChEBI" id="CHEBI:58772"/>
        <dbReference type="EC" id="1.8.4.11"/>
    </reaction>
</comment>
<dbReference type="Proteomes" id="UP000180246">
    <property type="component" value="Unassembled WGS sequence"/>
</dbReference>
<keyword evidence="1 4" id="KW-0560">Oxidoreductase</keyword>
<protein>
    <recommendedName>
        <fullName evidence="4">Peptide methionine sulfoxide reductase MsrA</fullName>
        <shortName evidence="4">Protein-methionine-S-oxide reductase</shortName>
        <ecNumber evidence="4">1.8.4.11</ecNumber>
    </recommendedName>
    <alternativeName>
        <fullName evidence="4">Peptide-methionine (S)-S-oxide reductase</fullName>
        <shortName evidence="4">Peptide Met(O) reductase</shortName>
    </alternativeName>
</protein>
<dbReference type="NCBIfam" id="TIGR00401">
    <property type="entry name" value="msrA"/>
    <property type="match status" value="1"/>
</dbReference>
<dbReference type="InterPro" id="IPR036509">
    <property type="entry name" value="Met_Sox_Rdtase_MsrA_sf"/>
</dbReference>
<evidence type="ECO:0000313" key="7">
    <source>
        <dbReference type="Proteomes" id="UP000180246"/>
    </source>
</evidence>
<dbReference type="Gene3D" id="3.30.1060.10">
    <property type="entry name" value="Peptide methionine sulphoxide reductase MsrA"/>
    <property type="match status" value="1"/>
</dbReference>
<proteinExistence type="inferred from homology"/>
<feature type="domain" description="Peptide methionine sulphoxide reductase MsrA" evidence="5">
    <location>
        <begin position="10"/>
        <end position="159"/>
    </location>
</feature>
<dbReference type="Pfam" id="PF01625">
    <property type="entry name" value="PMSR"/>
    <property type="match status" value="1"/>
</dbReference>
<dbReference type="PANTHER" id="PTHR43774">
    <property type="entry name" value="PEPTIDE METHIONINE SULFOXIDE REDUCTASE"/>
    <property type="match status" value="1"/>
</dbReference>
<comment type="function">
    <text evidence="4">Has an important function as a repair enzyme for proteins that have been inactivated by oxidation. Catalyzes the reversible oxidation-reduction of methionine sulfoxide in proteins to methionine.</text>
</comment>
<evidence type="ECO:0000259" key="5">
    <source>
        <dbReference type="Pfam" id="PF01625"/>
    </source>
</evidence>
<dbReference type="GO" id="GO:0033744">
    <property type="term" value="F:L-methionine:thioredoxin-disulfide S-oxidoreductase activity"/>
    <property type="evidence" value="ECO:0007669"/>
    <property type="project" value="RHEA"/>
</dbReference>
<dbReference type="EC" id="1.8.4.11" evidence="4"/>
<evidence type="ECO:0000256" key="2">
    <source>
        <dbReference type="ARBA" id="ARBA00047806"/>
    </source>
</evidence>
<dbReference type="RefSeq" id="WP_005665023.1">
    <property type="nucleotide sequence ID" value="NZ_CAUQYF010000008.1"/>
</dbReference>
<feature type="active site" evidence="4">
    <location>
        <position position="16"/>
    </location>
</feature>
<reference evidence="6 7" key="1">
    <citation type="submission" date="2014-10" db="EMBL/GenBank/DDBJ databases">
        <authorList>
            <person name="Seo M.-J."/>
            <person name="Seok Y.J."/>
            <person name="Cha I.-T."/>
        </authorList>
    </citation>
    <scope>NUCLEOTIDE SEQUENCE [LARGE SCALE GENOMIC DNA]</scope>
    <source>
        <strain evidence="6 7">NEU</strain>
    </source>
</reference>
<evidence type="ECO:0000256" key="3">
    <source>
        <dbReference type="ARBA" id="ARBA00048782"/>
    </source>
</evidence>
<name>A0A1S2NBS0_9BURK</name>